<dbReference type="PANTHER" id="PTHR43185">
    <property type="entry name" value="FERROUS IRON TRANSPORT PROTEIN B"/>
    <property type="match status" value="1"/>
</dbReference>
<dbReference type="InterPro" id="IPR050860">
    <property type="entry name" value="FeoB_GTPase"/>
</dbReference>
<dbReference type="AlphaFoldDB" id="A0A1I6R1D4"/>
<keyword evidence="3" id="KW-1185">Reference proteome</keyword>
<dbReference type="CDD" id="cd01879">
    <property type="entry name" value="FeoB"/>
    <property type="match status" value="1"/>
</dbReference>
<reference evidence="3" key="1">
    <citation type="submission" date="2016-10" db="EMBL/GenBank/DDBJ databases">
        <authorList>
            <person name="Varghese N."/>
            <person name="Submissions S."/>
        </authorList>
    </citation>
    <scope>NUCLEOTIDE SEQUENCE [LARGE SCALE GENOMIC DNA]</scope>
    <source>
        <strain evidence="3">DSM 45789</strain>
    </source>
</reference>
<sequence length="255" mass="28698">MNPRTNPKHSQKNPFRIALAGNPNTGKSTLFNALTGLRQHTGNWPGKTVIHAEGSYQYDGDAYTVIDLPGTYSLYSNSADEEVARDCIIFEKPDVTVVVLDATAMERNMNLALQVLEMADRVVLCINLMDEAKKKGIYINEKSLSKKLGVPVVKTSARNRDGLDRLQKVIQEMAYGRTKTNPYRIRYSDELEEKISALEESVTSTFGDRLPARWVALRLLDGDQSLIDSLHQRIELHRKEVHNHGVDESLYPVEA</sequence>
<dbReference type="SUPFAM" id="SSF52540">
    <property type="entry name" value="P-loop containing nucleoside triphosphate hydrolases"/>
    <property type="match status" value="1"/>
</dbReference>
<evidence type="ECO:0000313" key="3">
    <source>
        <dbReference type="Proteomes" id="UP000198660"/>
    </source>
</evidence>
<dbReference type="PRINTS" id="PR00326">
    <property type="entry name" value="GTP1OBG"/>
</dbReference>
<dbReference type="RefSeq" id="WP_091835463.1">
    <property type="nucleotide sequence ID" value="NZ_FPAA01000004.1"/>
</dbReference>
<dbReference type="Pfam" id="PF17910">
    <property type="entry name" value="FeoB_Cyto"/>
    <property type="match status" value="1"/>
</dbReference>
<proteinExistence type="predicted"/>
<dbReference type="InterPro" id="IPR041069">
    <property type="entry name" value="FeoB_Cyto"/>
</dbReference>
<dbReference type="GO" id="GO:0005525">
    <property type="term" value="F:GTP binding"/>
    <property type="evidence" value="ECO:0007669"/>
    <property type="project" value="InterPro"/>
</dbReference>
<evidence type="ECO:0000259" key="1">
    <source>
        <dbReference type="PROSITE" id="PS51711"/>
    </source>
</evidence>
<dbReference type="PANTHER" id="PTHR43185:SF1">
    <property type="entry name" value="FE(2+) TRANSPORTER FEOB"/>
    <property type="match status" value="1"/>
</dbReference>
<dbReference type="InterPro" id="IPR030389">
    <property type="entry name" value="G_FEOB_dom"/>
</dbReference>
<dbReference type="GO" id="GO:0015093">
    <property type="term" value="F:ferrous iron transmembrane transporter activity"/>
    <property type="evidence" value="ECO:0007669"/>
    <property type="project" value="TreeGrafter"/>
</dbReference>
<dbReference type="EMBL" id="FPAA01000004">
    <property type="protein sequence ID" value="SFS58516.1"/>
    <property type="molecule type" value="Genomic_DNA"/>
</dbReference>
<protein>
    <submittedName>
        <fullName evidence="2">Small GTP-binding protein domain-containing protein</fullName>
    </submittedName>
</protein>
<gene>
    <name evidence="2" type="ORF">SAMN05444972_10423</name>
</gene>
<dbReference type="Gene3D" id="1.10.287.1770">
    <property type="match status" value="1"/>
</dbReference>
<name>A0A1I6R1D4_9BACL</name>
<dbReference type="FunFam" id="3.40.50.300:FF:000969">
    <property type="entry name" value="Ferrous iron transporter B"/>
    <property type="match status" value="1"/>
</dbReference>
<dbReference type="Gene3D" id="3.40.50.300">
    <property type="entry name" value="P-loop containing nucleotide triphosphate hydrolases"/>
    <property type="match status" value="1"/>
</dbReference>
<dbReference type="Proteomes" id="UP000198660">
    <property type="component" value="Unassembled WGS sequence"/>
</dbReference>
<dbReference type="InterPro" id="IPR006073">
    <property type="entry name" value="GTP-bd"/>
</dbReference>
<dbReference type="Pfam" id="PF02421">
    <property type="entry name" value="FeoB_N"/>
    <property type="match status" value="1"/>
</dbReference>
<dbReference type="InterPro" id="IPR027417">
    <property type="entry name" value="P-loop_NTPase"/>
</dbReference>
<feature type="domain" description="FeoB-type G" evidence="1">
    <location>
        <begin position="14"/>
        <end position="176"/>
    </location>
</feature>
<organism evidence="2 3">
    <name type="scientific">Marininema halotolerans</name>
    <dbReference type="NCBI Taxonomy" id="1155944"/>
    <lineage>
        <taxon>Bacteria</taxon>
        <taxon>Bacillati</taxon>
        <taxon>Bacillota</taxon>
        <taxon>Bacilli</taxon>
        <taxon>Bacillales</taxon>
        <taxon>Thermoactinomycetaceae</taxon>
        <taxon>Marininema</taxon>
    </lineage>
</organism>
<dbReference type="PROSITE" id="PS51711">
    <property type="entry name" value="G_FEOB"/>
    <property type="match status" value="1"/>
</dbReference>
<accession>A0A1I6R1D4</accession>
<evidence type="ECO:0000313" key="2">
    <source>
        <dbReference type="EMBL" id="SFS58516.1"/>
    </source>
</evidence>
<dbReference type="GO" id="GO:0005886">
    <property type="term" value="C:plasma membrane"/>
    <property type="evidence" value="ECO:0007669"/>
    <property type="project" value="TreeGrafter"/>
</dbReference>
<dbReference type="OrthoDB" id="9809127at2"/>